<dbReference type="GeneID" id="72000399"/>
<evidence type="ECO:0000256" key="1">
    <source>
        <dbReference type="SAM" id="MobiDB-lite"/>
    </source>
</evidence>
<dbReference type="Proteomes" id="UP000814176">
    <property type="component" value="Unassembled WGS sequence"/>
</dbReference>
<feature type="compositionally biased region" description="Low complexity" evidence="1">
    <location>
        <begin position="153"/>
        <end position="162"/>
    </location>
</feature>
<sequence>MTIMPSYFRNWFGGSGSTASSSKSHSRSRSSGPAPIYAPASSSSASANVQRSYSFSASRAANPSPLRYATGTDTRTMHGYAKRAATSPYAEPRANSLRRASYKTREPVQHATYISSGGRITPPESRSNSSCSLFGMGAPRSSSSDMGHHHSSRPSVDSVRPPLRQNQSFQSSVGTASSYGSLRGGPSSTHSHSSSYSRPRTPMLHMHPLLAYTRLHHAPLTYDVTFTPSARTVLDRATHSAIPSHTLAQPATEPPMPAGARLVLRSSKFPWPVIVSAPSVTASPGPRFTVGPPKSSGTITNLDVLYAVHTTLMTPVTPEEWAALGNGSRAQHKVAKAYERRCTRMGGGWEAGVRRVDWLGEKTRLVGVEVDKSGGGGGTGKLIFEKP</sequence>
<feature type="compositionally biased region" description="Low complexity" evidence="1">
    <location>
        <begin position="186"/>
        <end position="200"/>
    </location>
</feature>
<reference evidence="3 4" key="1">
    <citation type="journal article" date="2021" name="Environ. Microbiol.">
        <title>Gene family expansions and transcriptome signatures uncover fungal adaptations to wood decay.</title>
        <authorList>
            <person name="Hage H."/>
            <person name="Miyauchi S."/>
            <person name="Viragh M."/>
            <person name="Drula E."/>
            <person name="Min B."/>
            <person name="Chaduli D."/>
            <person name="Navarro D."/>
            <person name="Favel A."/>
            <person name="Norest M."/>
            <person name="Lesage-Meessen L."/>
            <person name="Balint B."/>
            <person name="Merenyi Z."/>
            <person name="de Eugenio L."/>
            <person name="Morin E."/>
            <person name="Martinez A.T."/>
            <person name="Baldrian P."/>
            <person name="Stursova M."/>
            <person name="Martinez M.J."/>
            <person name="Novotny C."/>
            <person name="Magnuson J.K."/>
            <person name="Spatafora J.W."/>
            <person name="Maurice S."/>
            <person name="Pangilinan J."/>
            <person name="Andreopoulos W."/>
            <person name="LaButti K."/>
            <person name="Hundley H."/>
            <person name="Na H."/>
            <person name="Kuo A."/>
            <person name="Barry K."/>
            <person name="Lipzen A."/>
            <person name="Henrissat B."/>
            <person name="Riley R."/>
            <person name="Ahrendt S."/>
            <person name="Nagy L.G."/>
            <person name="Grigoriev I.V."/>
            <person name="Martin F."/>
            <person name="Rosso M.N."/>
        </authorList>
    </citation>
    <scope>NUCLEOTIDE SEQUENCE [LARGE SCALE GENOMIC DNA]</scope>
    <source>
        <strain evidence="3 4">CIRM-BRFM 1785</strain>
    </source>
</reference>
<organism evidence="3 4">
    <name type="scientific">Rhodofomes roseus</name>
    <dbReference type="NCBI Taxonomy" id="34475"/>
    <lineage>
        <taxon>Eukaryota</taxon>
        <taxon>Fungi</taxon>
        <taxon>Dikarya</taxon>
        <taxon>Basidiomycota</taxon>
        <taxon>Agaricomycotina</taxon>
        <taxon>Agaricomycetes</taxon>
        <taxon>Polyporales</taxon>
        <taxon>Rhodofomes</taxon>
    </lineage>
</organism>
<feature type="compositionally biased region" description="Low complexity" evidence="1">
    <location>
        <begin position="17"/>
        <end position="47"/>
    </location>
</feature>
<dbReference type="RefSeq" id="XP_047778404.1">
    <property type="nucleotide sequence ID" value="XM_047919667.1"/>
</dbReference>
<evidence type="ECO:0000259" key="2">
    <source>
        <dbReference type="Pfam" id="PF20415"/>
    </source>
</evidence>
<accession>A0ABQ8KER6</accession>
<proteinExistence type="predicted"/>
<feature type="region of interest" description="Disordered" evidence="1">
    <location>
        <begin position="14"/>
        <end position="200"/>
    </location>
</feature>
<evidence type="ECO:0000313" key="4">
    <source>
        <dbReference type="Proteomes" id="UP000814176"/>
    </source>
</evidence>
<feature type="compositionally biased region" description="Polar residues" evidence="1">
    <location>
        <begin position="164"/>
        <end position="180"/>
    </location>
</feature>
<feature type="compositionally biased region" description="Polar residues" evidence="1">
    <location>
        <begin position="48"/>
        <end position="61"/>
    </location>
</feature>
<dbReference type="Pfam" id="PF20415">
    <property type="entry name" value="DUF6699"/>
    <property type="match status" value="1"/>
</dbReference>
<feature type="domain" description="DUF6699" evidence="2">
    <location>
        <begin position="220"/>
        <end position="372"/>
    </location>
</feature>
<comment type="caution">
    <text evidence="3">The sequence shown here is derived from an EMBL/GenBank/DDBJ whole genome shotgun (WGS) entry which is preliminary data.</text>
</comment>
<dbReference type="InterPro" id="IPR046522">
    <property type="entry name" value="DUF6699"/>
</dbReference>
<protein>
    <recommendedName>
        <fullName evidence="2">DUF6699 domain-containing protein</fullName>
    </recommendedName>
</protein>
<dbReference type="EMBL" id="JADCUA010000011">
    <property type="protein sequence ID" value="KAH9836119.1"/>
    <property type="molecule type" value="Genomic_DNA"/>
</dbReference>
<keyword evidence="4" id="KW-1185">Reference proteome</keyword>
<gene>
    <name evidence="3" type="ORF">C8Q71DRAFT_66938</name>
</gene>
<name>A0ABQ8KER6_9APHY</name>
<evidence type="ECO:0000313" key="3">
    <source>
        <dbReference type="EMBL" id="KAH9836119.1"/>
    </source>
</evidence>